<dbReference type="KEGG" id="psoj:PHYSODRAFT_285614"/>
<dbReference type="AlphaFoldDB" id="E0W5N8"/>
<protein>
    <submittedName>
        <fullName evidence="2">Avh294</fullName>
    </submittedName>
</protein>
<evidence type="ECO:0000313" key="4">
    <source>
        <dbReference type="EMBL" id="AEK81125.1"/>
    </source>
</evidence>
<evidence type="ECO:0000313" key="3">
    <source>
        <dbReference type="EMBL" id="AEK81124.1"/>
    </source>
</evidence>
<dbReference type="VEuPathDB" id="FungiDB:PHYSODRAFT_285614"/>
<organism evidence="2">
    <name type="scientific">Phytophthora sojae</name>
    <name type="common">Soybean stem and root rot agent</name>
    <name type="synonym">Phytophthora megasperma f. sp. glycines</name>
    <dbReference type="NCBI Taxonomy" id="67593"/>
    <lineage>
        <taxon>Eukaryota</taxon>
        <taxon>Sar</taxon>
        <taxon>Stramenopiles</taxon>
        <taxon>Oomycota</taxon>
        <taxon>Peronosporomycetes</taxon>
        <taxon>Peronosporales</taxon>
        <taxon>Peronosporaceae</taxon>
        <taxon>Phytophthora</taxon>
    </lineage>
</organism>
<dbReference type="EMBL" id="JN254310">
    <property type="protein sequence ID" value="AEK81123.1"/>
    <property type="molecule type" value="Genomic_DNA"/>
</dbReference>
<reference evidence="2" key="1">
    <citation type="journal article" date="2011" name="Plant Cell">
        <title>Transcriptional programming and functional interactions within the Phytophthora sojae RXLR effector repertoire.</title>
        <authorList>
            <person name="Wang Q."/>
            <person name="Han C."/>
            <person name="Ferreira A.O."/>
            <person name="Yu X."/>
            <person name="Ye W."/>
            <person name="Tripathy S."/>
            <person name="Kale S.D."/>
            <person name="Gu B."/>
            <person name="Sheng Y."/>
            <person name="Sui Y."/>
            <person name="Wang X."/>
            <person name="Zhang Z."/>
            <person name="Cheng B."/>
            <person name="Dong S."/>
            <person name="Shan W."/>
            <person name="Zheng X."/>
            <person name="Dou D."/>
            <person name="Tyler B.M."/>
            <person name="Wang Y."/>
        </authorList>
    </citation>
    <scope>NUCLEOTIDE SEQUENCE</scope>
    <source>
        <strain evidence="2">P7064</strain>
        <strain evidence="3">P7074</strain>
        <strain evidence="4">P7076</strain>
    </source>
</reference>
<evidence type="ECO:0000256" key="1">
    <source>
        <dbReference type="SAM" id="SignalP"/>
    </source>
</evidence>
<name>E0W5N8_PHYSO</name>
<dbReference type="EMBL" id="JN254312">
    <property type="protein sequence ID" value="AEK81125.1"/>
    <property type="molecule type" value="Genomic_DNA"/>
</dbReference>
<dbReference type="EMBL" id="JN254311">
    <property type="protein sequence ID" value="AEK81124.1"/>
    <property type="molecule type" value="Genomic_DNA"/>
</dbReference>
<dbReference type="RefSeq" id="XP_009524170.1">
    <property type="nucleotide sequence ID" value="XM_009525875.1"/>
</dbReference>
<gene>
    <name evidence="2" type="primary">Avh</name>
</gene>
<dbReference type="HOGENOM" id="CLU_1285539_0_0_1"/>
<keyword evidence="1" id="KW-0732">Signal</keyword>
<accession>E0W5N8</accession>
<proteinExistence type="predicted"/>
<dbReference type="OMA" id="MWNTAFA"/>
<feature type="chain" id="PRO_5007653149" evidence="1">
    <location>
        <begin position="22"/>
        <end position="215"/>
    </location>
</feature>
<evidence type="ECO:0000313" key="2">
    <source>
        <dbReference type="EMBL" id="AEK81123.1"/>
    </source>
</evidence>
<feature type="signal peptide" evidence="1">
    <location>
        <begin position="1"/>
        <end position="21"/>
    </location>
</feature>
<sequence>MRLSIFLVVLVVATFSVLVSAKKANTVRHLKGTQTDDLIAEDEERGVWDGLLTKMKANGLIGGVEKGAANAAAAANVAAAAANTGNRWQSTVKKAKDAENIKNAEGQTTAAAAAAAAAGTGNKWQTAKKAKELEDIKSVEGHTTAAATAVAKNWDNVAKAVESGTHLKKVDTTNSMWNTAFAKYKSPQRLKDLTEAQAVQITKTAAKEVAKNPSK</sequence>